<evidence type="ECO:0000256" key="1">
    <source>
        <dbReference type="ARBA" id="ARBA00004123"/>
    </source>
</evidence>
<sequence>MADDGELDTVKLISADGHEFVVDRKAAMVSGTIKSMLSGPGTFTEQAMGEINFREISTPILEKVIQYFYYKLRYTNSTTEIPEFPIEPEVALELLMAANFLDT</sequence>
<accession>L8GYQ9</accession>
<dbReference type="GO" id="GO:0005634">
    <property type="term" value="C:nucleus"/>
    <property type="evidence" value="ECO:0007669"/>
    <property type="project" value="UniProtKB-SubCell"/>
</dbReference>
<dbReference type="InterPro" id="IPR011333">
    <property type="entry name" value="SKP1/BTB/POZ_sf"/>
</dbReference>
<name>L8GYQ9_ACACF</name>
<dbReference type="KEGG" id="acan:ACA1_064500"/>
<evidence type="ECO:0000256" key="4">
    <source>
        <dbReference type="ARBA" id="ARBA00023242"/>
    </source>
</evidence>
<evidence type="ECO:0000256" key="2">
    <source>
        <dbReference type="ARBA" id="ARBA00009993"/>
    </source>
</evidence>
<keyword evidence="7" id="KW-1185">Reference proteome</keyword>
<dbReference type="GO" id="GO:0006511">
    <property type="term" value="P:ubiquitin-dependent protein catabolic process"/>
    <property type="evidence" value="ECO:0007669"/>
    <property type="project" value="InterPro"/>
</dbReference>
<dbReference type="EMBL" id="KB007974">
    <property type="protein sequence ID" value="ELR17663.1"/>
    <property type="molecule type" value="Genomic_DNA"/>
</dbReference>
<evidence type="ECO:0000259" key="5">
    <source>
        <dbReference type="Pfam" id="PF03931"/>
    </source>
</evidence>
<dbReference type="GO" id="GO:0003746">
    <property type="term" value="F:translation elongation factor activity"/>
    <property type="evidence" value="ECO:0007669"/>
    <property type="project" value="UniProtKB-KW"/>
</dbReference>
<reference evidence="6 7" key="1">
    <citation type="journal article" date="2013" name="Genome Biol.">
        <title>Genome of Acanthamoeba castellanii highlights extensive lateral gene transfer and early evolution of tyrosine kinase signaling.</title>
        <authorList>
            <person name="Clarke M."/>
            <person name="Lohan A.J."/>
            <person name="Liu B."/>
            <person name="Lagkouvardos I."/>
            <person name="Roy S."/>
            <person name="Zafar N."/>
            <person name="Bertelli C."/>
            <person name="Schilde C."/>
            <person name="Kianianmomeni A."/>
            <person name="Burglin T.R."/>
            <person name="Frech C."/>
            <person name="Turcotte B."/>
            <person name="Kopec K.O."/>
            <person name="Synnott J.M."/>
            <person name="Choo C."/>
            <person name="Paponov I."/>
            <person name="Finkler A."/>
            <person name="Soon Heng Tan C."/>
            <person name="Hutchins A.P."/>
            <person name="Weinmeier T."/>
            <person name="Rattei T."/>
            <person name="Chu J.S."/>
            <person name="Gimenez G."/>
            <person name="Irimia M."/>
            <person name="Rigden D.J."/>
            <person name="Fitzpatrick D.A."/>
            <person name="Lorenzo-Morales J."/>
            <person name="Bateman A."/>
            <person name="Chiu C.H."/>
            <person name="Tang P."/>
            <person name="Hegemann P."/>
            <person name="Fromm H."/>
            <person name="Raoult D."/>
            <person name="Greub G."/>
            <person name="Miranda-Saavedra D."/>
            <person name="Chen N."/>
            <person name="Nash P."/>
            <person name="Ginger M.L."/>
            <person name="Horn M."/>
            <person name="Schaap P."/>
            <person name="Caler L."/>
            <person name="Loftus B."/>
        </authorList>
    </citation>
    <scope>NUCLEOTIDE SEQUENCE [LARGE SCALE GENOMIC DNA]</scope>
    <source>
        <strain evidence="6 7">Neff</strain>
    </source>
</reference>
<protein>
    <recommendedName>
        <fullName evidence="3">Elongin-C</fullName>
    </recommendedName>
</protein>
<dbReference type="InterPro" id="IPR039948">
    <property type="entry name" value="ELC1"/>
</dbReference>
<keyword evidence="6" id="KW-0251">Elongation factor</keyword>
<dbReference type="OMA" id="AMVSPII"/>
<proteinExistence type="inferred from homology"/>
<keyword evidence="4" id="KW-0539">Nucleus</keyword>
<feature type="domain" description="SKP1 component POZ" evidence="5">
    <location>
        <begin position="9"/>
        <end position="71"/>
    </location>
</feature>
<dbReference type="SUPFAM" id="SSF54695">
    <property type="entry name" value="POZ domain"/>
    <property type="match status" value="1"/>
</dbReference>
<comment type="similarity">
    <text evidence="2">Belongs to the SKP1 family.</text>
</comment>
<dbReference type="AlphaFoldDB" id="L8GYQ9"/>
<dbReference type="OrthoDB" id="249087at2759"/>
<dbReference type="FunFam" id="3.30.710.10:FF:000035">
    <property type="entry name" value="Elongin C transcription elongation factor"/>
    <property type="match status" value="1"/>
</dbReference>
<dbReference type="PANTHER" id="PTHR20648">
    <property type="entry name" value="ELONGIN-C"/>
    <property type="match status" value="1"/>
</dbReference>
<evidence type="ECO:0000256" key="3">
    <source>
        <dbReference type="ARBA" id="ARBA00021347"/>
    </source>
</evidence>
<dbReference type="InterPro" id="IPR016073">
    <property type="entry name" value="Skp1_comp_POZ"/>
</dbReference>
<dbReference type="InterPro" id="IPR001232">
    <property type="entry name" value="SKP1-like"/>
</dbReference>
<dbReference type="STRING" id="1257118.L8GYQ9"/>
<dbReference type="GeneID" id="14918505"/>
<evidence type="ECO:0000313" key="7">
    <source>
        <dbReference type="Proteomes" id="UP000011083"/>
    </source>
</evidence>
<dbReference type="VEuPathDB" id="AmoebaDB:ACA1_064500"/>
<dbReference type="Pfam" id="PF03931">
    <property type="entry name" value="Skp1_POZ"/>
    <property type="match status" value="1"/>
</dbReference>
<comment type="subcellular location">
    <subcellularLocation>
        <location evidence="1">Nucleus</location>
    </subcellularLocation>
</comment>
<dbReference type="Proteomes" id="UP000011083">
    <property type="component" value="Unassembled WGS sequence"/>
</dbReference>
<organism evidence="6 7">
    <name type="scientific">Acanthamoeba castellanii (strain ATCC 30010 / Neff)</name>
    <dbReference type="NCBI Taxonomy" id="1257118"/>
    <lineage>
        <taxon>Eukaryota</taxon>
        <taxon>Amoebozoa</taxon>
        <taxon>Discosea</taxon>
        <taxon>Longamoebia</taxon>
        <taxon>Centramoebida</taxon>
        <taxon>Acanthamoebidae</taxon>
        <taxon>Acanthamoeba</taxon>
    </lineage>
</organism>
<dbReference type="Gene3D" id="3.30.710.10">
    <property type="entry name" value="Potassium Channel Kv1.1, Chain A"/>
    <property type="match status" value="1"/>
</dbReference>
<evidence type="ECO:0000313" key="6">
    <source>
        <dbReference type="EMBL" id="ELR17663.1"/>
    </source>
</evidence>
<dbReference type="RefSeq" id="XP_004339676.1">
    <property type="nucleotide sequence ID" value="XM_004339628.1"/>
</dbReference>
<dbReference type="SMART" id="SM00512">
    <property type="entry name" value="Skp1"/>
    <property type="match status" value="1"/>
</dbReference>
<dbReference type="CDD" id="cd18321">
    <property type="entry name" value="BTB_POZ_EloC"/>
    <property type="match status" value="1"/>
</dbReference>
<keyword evidence="6" id="KW-0648">Protein biosynthesis</keyword>
<gene>
    <name evidence="6" type="ORF">ACA1_064500</name>
</gene>